<dbReference type="RefSeq" id="WP_205682153.1">
    <property type="nucleotide sequence ID" value="NZ_CP070968.1"/>
</dbReference>
<dbReference type="Proteomes" id="UP000662957">
    <property type="component" value="Chromosome"/>
</dbReference>
<gene>
    <name evidence="2" type="ORF">JX001_02515</name>
</gene>
<dbReference type="InterPro" id="IPR016040">
    <property type="entry name" value="NAD(P)-bd_dom"/>
</dbReference>
<evidence type="ECO:0000313" key="3">
    <source>
        <dbReference type="Proteomes" id="UP000662957"/>
    </source>
</evidence>
<dbReference type="Gene3D" id="3.90.25.10">
    <property type="entry name" value="UDP-galactose 4-epimerase, domain 1"/>
    <property type="match status" value="1"/>
</dbReference>
<dbReference type="SUPFAM" id="SSF51735">
    <property type="entry name" value="NAD(P)-binding Rossmann-fold domains"/>
    <property type="match status" value="1"/>
</dbReference>
<organism evidence="2 3">
    <name type="scientific">Brevundimonas fontaquae</name>
    <dbReference type="NCBI Taxonomy" id="2813778"/>
    <lineage>
        <taxon>Bacteria</taxon>
        <taxon>Pseudomonadati</taxon>
        <taxon>Pseudomonadota</taxon>
        <taxon>Alphaproteobacteria</taxon>
        <taxon>Caulobacterales</taxon>
        <taxon>Caulobacteraceae</taxon>
        <taxon>Brevundimonas</taxon>
    </lineage>
</organism>
<evidence type="ECO:0000313" key="2">
    <source>
        <dbReference type="EMBL" id="QSF54715.1"/>
    </source>
</evidence>
<evidence type="ECO:0000259" key="1">
    <source>
        <dbReference type="Pfam" id="PF16363"/>
    </source>
</evidence>
<feature type="domain" description="NAD(P)-binding" evidence="1">
    <location>
        <begin position="47"/>
        <end position="302"/>
    </location>
</feature>
<reference evidence="2 3" key="1">
    <citation type="submission" date="2021-02" db="EMBL/GenBank/DDBJ databases">
        <title>Brevundimonas sp. CS1 genome sequence.</title>
        <authorList>
            <person name="Lee K."/>
            <person name="Choi Y.-J."/>
            <person name="Son H.-R."/>
        </authorList>
    </citation>
    <scope>NUCLEOTIDE SEQUENCE [LARGE SCALE GENOMIC DNA]</scope>
    <source>
        <strain evidence="2 3">CS1</strain>
    </source>
</reference>
<name>A0ABX7LRQ2_9CAUL</name>
<keyword evidence="3" id="KW-1185">Reference proteome</keyword>
<accession>A0ABX7LRQ2</accession>
<proteinExistence type="predicted"/>
<dbReference type="InterPro" id="IPR036291">
    <property type="entry name" value="NAD(P)-bd_dom_sf"/>
</dbReference>
<dbReference type="Pfam" id="PF16363">
    <property type="entry name" value="GDP_Man_Dehyd"/>
    <property type="match status" value="1"/>
</dbReference>
<sequence>MSGDGGIVVTGASGFIGSHVLPQLKAAFPERLITPLGGPSSKAYRGVDLSDPASLRAALDGVQFDAVIHLAAQSSVAGAINAPELVWRANAVGAMTVASVVSDLSPHATVIHAGSAECYGESFLPGHPLDESACLKPSNPYARSKVAAELALTDILPANAQLVLLRLFNHTGAGQDERFVVPSFAAQVARVEKGEQAIIEVGDLTAERDFGHVADAAAAIVEVLKASENLPRVSTFNVCTEVARPVDDVLEVLLSAAKHPVAVKVDPARMRPSSIAVAAGSSAALRAATSWVPTRSFEETILEVLDYWRKAV</sequence>
<dbReference type="EMBL" id="CP070968">
    <property type="protein sequence ID" value="QSF54715.1"/>
    <property type="molecule type" value="Genomic_DNA"/>
</dbReference>
<dbReference type="Gene3D" id="3.40.50.720">
    <property type="entry name" value="NAD(P)-binding Rossmann-like Domain"/>
    <property type="match status" value="1"/>
</dbReference>
<dbReference type="PANTHER" id="PTHR43000">
    <property type="entry name" value="DTDP-D-GLUCOSE 4,6-DEHYDRATASE-RELATED"/>
    <property type="match status" value="1"/>
</dbReference>
<protein>
    <submittedName>
        <fullName evidence="2">GDP-mannose 4,6-dehydratase</fullName>
    </submittedName>
</protein>